<keyword evidence="1" id="KW-0678">Repressor</keyword>
<evidence type="ECO:0000256" key="2">
    <source>
        <dbReference type="ARBA" id="ARBA00023015"/>
    </source>
</evidence>
<dbReference type="PROSITE" id="PS00552">
    <property type="entry name" value="HTH_MERR_1"/>
    <property type="match status" value="1"/>
</dbReference>
<evidence type="ECO:0000313" key="7">
    <source>
        <dbReference type="EMBL" id="SFA99680.1"/>
    </source>
</evidence>
<dbReference type="InterPro" id="IPR036244">
    <property type="entry name" value="TipA-like_antibiotic-bd"/>
</dbReference>
<gene>
    <name evidence="7" type="ORF">SAMN05421867_10518</name>
</gene>
<feature type="domain" description="HTH merR-type" evidence="6">
    <location>
        <begin position="23"/>
        <end position="90"/>
    </location>
</feature>
<dbReference type="InterPro" id="IPR047057">
    <property type="entry name" value="MerR_fam"/>
</dbReference>
<dbReference type="InterPro" id="IPR009061">
    <property type="entry name" value="DNA-bd_dom_put_sf"/>
</dbReference>
<dbReference type="PANTHER" id="PTHR30204:SF69">
    <property type="entry name" value="MERR-FAMILY TRANSCRIPTIONAL REGULATOR"/>
    <property type="match status" value="1"/>
</dbReference>
<dbReference type="GO" id="GO:0003700">
    <property type="term" value="F:DNA-binding transcription factor activity"/>
    <property type="evidence" value="ECO:0007669"/>
    <property type="project" value="InterPro"/>
</dbReference>
<accession>A0A1I0XH98</accession>
<dbReference type="Proteomes" id="UP000199012">
    <property type="component" value="Unassembled WGS sequence"/>
</dbReference>
<dbReference type="STRING" id="988821.SAMN05421867_10518"/>
<sequence length="290" mass="31785">MTTTPSLHGTGTTAGSPARTLRTVGQVADVSGVTVRTLHHYDAIGLLVPSGRSTAGYRLYTDDDVARLAAVVVHRRLGFGLDEVARLLDADGDERVAHLRRRRAVVADRLDELHALADALDRALAREGSSGTPHEQARGTEHGMTDRPATTEELRELFGDGYDEAYAAEAEQRWGDTDAWRQSRERTARLTIADWTRVKEENEALEADLAAALTAGVDPASAEGTALAERHRRSIEVHYDCSPGMHRALAEMYLADERFTRHYDDRAPGLARWVHDAVMANADRLEAAGD</sequence>
<evidence type="ECO:0000256" key="5">
    <source>
        <dbReference type="SAM" id="MobiDB-lite"/>
    </source>
</evidence>
<dbReference type="PRINTS" id="PR00040">
    <property type="entry name" value="HTHMERR"/>
</dbReference>
<dbReference type="PANTHER" id="PTHR30204">
    <property type="entry name" value="REDOX-CYCLING DRUG-SENSING TRANSCRIPTIONAL ACTIVATOR SOXR"/>
    <property type="match status" value="1"/>
</dbReference>
<dbReference type="Gene3D" id="1.10.490.50">
    <property type="entry name" value="Antibiotic binding domain of TipA-like multidrug resistance regulators"/>
    <property type="match status" value="1"/>
</dbReference>
<dbReference type="RefSeq" id="WP_090031727.1">
    <property type="nucleotide sequence ID" value="NZ_BONM01000022.1"/>
</dbReference>
<dbReference type="SUPFAM" id="SSF46955">
    <property type="entry name" value="Putative DNA-binding domain"/>
    <property type="match status" value="1"/>
</dbReference>
<reference evidence="8" key="1">
    <citation type="submission" date="2016-10" db="EMBL/GenBank/DDBJ databases">
        <authorList>
            <person name="Varghese N."/>
            <person name="Submissions S."/>
        </authorList>
    </citation>
    <scope>NUCLEOTIDE SEQUENCE [LARGE SCALE GENOMIC DNA]</scope>
    <source>
        <strain evidence="8">CGMCC 4.6945</strain>
    </source>
</reference>
<dbReference type="SMART" id="SM00422">
    <property type="entry name" value="HTH_MERR"/>
    <property type="match status" value="1"/>
</dbReference>
<keyword evidence="2" id="KW-0805">Transcription regulation</keyword>
<protein>
    <submittedName>
        <fullName evidence="7">DNA-binding transcriptional regulator, MerR family</fullName>
    </submittedName>
</protein>
<dbReference type="InterPro" id="IPR012925">
    <property type="entry name" value="TipAS_dom"/>
</dbReference>
<evidence type="ECO:0000256" key="1">
    <source>
        <dbReference type="ARBA" id="ARBA00022491"/>
    </source>
</evidence>
<keyword evidence="8" id="KW-1185">Reference proteome</keyword>
<evidence type="ECO:0000256" key="3">
    <source>
        <dbReference type="ARBA" id="ARBA00023125"/>
    </source>
</evidence>
<dbReference type="Pfam" id="PF07739">
    <property type="entry name" value="TipAS"/>
    <property type="match status" value="1"/>
</dbReference>
<evidence type="ECO:0000259" key="6">
    <source>
        <dbReference type="PROSITE" id="PS50937"/>
    </source>
</evidence>
<dbReference type="Pfam" id="PF13411">
    <property type="entry name" value="MerR_1"/>
    <property type="match status" value="1"/>
</dbReference>
<dbReference type="InterPro" id="IPR000551">
    <property type="entry name" value="MerR-type_HTH_dom"/>
</dbReference>
<name>A0A1I0XH98_9CELL</name>
<dbReference type="CDD" id="cd01106">
    <property type="entry name" value="HTH_TipAL-Mta"/>
    <property type="match status" value="1"/>
</dbReference>
<dbReference type="AlphaFoldDB" id="A0A1I0XH98"/>
<feature type="compositionally biased region" description="Basic and acidic residues" evidence="5">
    <location>
        <begin position="135"/>
        <end position="147"/>
    </location>
</feature>
<keyword evidence="4" id="KW-0804">Transcription</keyword>
<dbReference type="EMBL" id="FOKA01000005">
    <property type="protein sequence ID" value="SFA99680.1"/>
    <property type="molecule type" value="Genomic_DNA"/>
</dbReference>
<dbReference type="SUPFAM" id="SSF89082">
    <property type="entry name" value="Antibiotic binding domain of TipA-like multidrug resistance regulators"/>
    <property type="match status" value="1"/>
</dbReference>
<dbReference type="GO" id="GO:0003677">
    <property type="term" value="F:DNA binding"/>
    <property type="evidence" value="ECO:0007669"/>
    <property type="project" value="UniProtKB-KW"/>
</dbReference>
<keyword evidence="3 7" id="KW-0238">DNA-binding</keyword>
<evidence type="ECO:0000313" key="8">
    <source>
        <dbReference type="Proteomes" id="UP000199012"/>
    </source>
</evidence>
<feature type="region of interest" description="Disordered" evidence="5">
    <location>
        <begin position="124"/>
        <end position="147"/>
    </location>
</feature>
<dbReference type="PROSITE" id="PS50937">
    <property type="entry name" value="HTH_MERR_2"/>
    <property type="match status" value="1"/>
</dbReference>
<dbReference type="Gene3D" id="1.10.1660.10">
    <property type="match status" value="1"/>
</dbReference>
<evidence type="ECO:0000256" key="4">
    <source>
        <dbReference type="ARBA" id="ARBA00023163"/>
    </source>
</evidence>
<dbReference type="OrthoDB" id="9809391at2"/>
<proteinExistence type="predicted"/>
<organism evidence="7 8">
    <name type="scientific">Cellulomonas marina</name>
    <dbReference type="NCBI Taxonomy" id="988821"/>
    <lineage>
        <taxon>Bacteria</taxon>
        <taxon>Bacillati</taxon>
        <taxon>Actinomycetota</taxon>
        <taxon>Actinomycetes</taxon>
        <taxon>Micrococcales</taxon>
        <taxon>Cellulomonadaceae</taxon>
        <taxon>Cellulomonas</taxon>
    </lineage>
</organism>